<dbReference type="AlphaFoldDB" id="A0A372NNT8"/>
<accession>A0A372NNT8</accession>
<organism evidence="1 2">
    <name type="scientific">Mucilaginibacter conchicola</name>
    <dbReference type="NCBI Taxonomy" id="2303333"/>
    <lineage>
        <taxon>Bacteria</taxon>
        <taxon>Pseudomonadati</taxon>
        <taxon>Bacteroidota</taxon>
        <taxon>Sphingobacteriia</taxon>
        <taxon>Sphingobacteriales</taxon>
        <taxon>Sphingobacteriaceae</taxon>
        <taxon>Mucilaginibacter</taxon>
    </lineage>
</organism>
<name>A0A372NNT8_9SPHI</name>
<dbReference type="OrthoDB" id="799762at2"/>
<reference evidence="1 2" key="1">
    <citation type="submission" date="2018-08" db="EMBL/GenBank/DDBJ databases">
        <title>Mucilaginibacter sp. MYSH2.</title>
        <authorList>
            <person name="Seo T."/>
        </authorList>
    </citation>
    <scope>NUCLEOTIDE SEQUENCE [LARGE SCALE GENOMIC DNA]</scope>
    <source>
        <strain evidence="1 2">MYSH2</strain>
    </source>
</reference>
<comment type="caution">
    <text evidence="1">The sequence shown here is derived from an EMBL/GenBank/DDBJ whole genome shotgun (WGS) entry which is preliminary data.</text>
</comment>
<dbReference type="EMBL" id="QWDC01000003">
    <property type="protein sequence ID" value="RFZ90616.1"/>
    <property type="molecule type" value="Genomic_DNA"/>
</dbReference>
<dbReference type="Proteomes" id="UP000264217">
    <property type="component" value="Unassembled WGS sequence"/>
</dbReference>
<keyword evidence="2" id="KW-1185">Reference proteome</keyword>
<gene>
    <name evidence="1" type="ORF">D0C36_16755</name>
</gene>
<protein>
    <recommendedName>
        <fullName evidence="3">Lipoprotein</fullName>
    </recommendedName>
</protein>
<evidence type="ECO:0008006" key="3">
    <source>
        <dbReference type="Google" id="ProtNLM"/>
    </source>
</evidence>
<evidence type="ECO:0000313" key="2">
    <source>
        <dbReference type="Proteomes" id="UP000264217"/>
    </source>
</evidence>
<sequence>MKKLLYLLAIVLFATGCSKTIYHMNRGELRIPKKDTYQVQYITEVAPGGKAKMYYIGADNVQYFEESLTGKFDKTFTIKSGKELKVTIDAKLPKRALKSTLHTIVKVDGEAITDQTQAGENVAFRFWFKLP</sequence>
<evidence type="ECO:0000313" key="1">
    <source>
        <dbReference type="EMBL" id="RFZ90616.1"/>
    </source>
</evidence>
<dbReference type="PROSITE" id="PS51257">
    <property type="entry name" value="PROKAR_LIPOPROTEIN"/>
    <property type="match status" value="1"/>
</dbReference>
<dbReference type="RefSeq" id="WP_117392820.1">
    <property type="nucleotide sequence ID" value="NZ_QWDC01000003.1"/>
</dbReference>
<proteinExistence type="predicted"/>